<dbReference type="EMBL" id="CM045767">
    <property type="protein sequence ID" value="KAI7997814.1"/>
    <property type="molecule type" value="Genomic_DNA"/>
</dbReference>
<keyword evidence="2" id="KW-1185">Reference proteome</keyword>
<reference evidence="1 2" key="1">
    <citation type="journal article" date="2022" name="Plant J.">
        <title>Chromosome-level genome of Camellia lanceoleosa provides a valuable resource for understanding genome evolution and self-incompatibility.</title>
        <authorList>
            <person name="Gong W."/>
            <person name="Xiao S."/>
            <person name="Wang L."/>
            <person name="Liao Z."/>
            <person name="Chang Y."/>
            <person name="Mo W."/>
            <person name="Hu G."/>
            <person name="Li W."/>
            <person name="Zhao G."/>
            <person name="Zhu H."/>
            <person name="Hu X."/>
            <person name="Ji K."/>
            <person name="Xiang X."/>
            <person name="Song Q."/>
            <person name="Yuan D."/>
            <person name="Jin S."/>
            <person name="Zhang L."/>
        </authorList>
    </citation>
    <scope>NUCLEOTIDE SEQUENCE [LARGE SCALE GENOMIC DNA]</scope>
    <source>
        <strain evidence="1">SQ_2022a</strain>
    </source>
</reference>
<name>A0ACC0GAF3_9ERIC</name>
<accession>A0ACC0GAF3</accession>
<protein>
    <submittedName>
        <fullName evidence="1">Uncharacterized protein</fullName>
    </submittedName>
</protein>
<evidence type="ECO:0000313" key="1">
    <source>
        <dbReference type="EMBL" id="KAI7997814.1"/>
    </source>
</evidence>
<sequence length="266" mass="29402">MMVAKQSNNFDPCAAAANFPSGVQAYLAGLTFALAVSPCKDHCRATPLDMEQNWHNIAGANICNFIGNPDPVIGGSLLLTYTTGYVAPLLLAASFAGALQGLLGRHWDYAQIFLPSVGGGQIRAITDKLSATMFCSYSYTFCLSNFYCSFVSWAISNTLSAEPAFIPQILIMDQPNEMTTAIAIEDVRREVKILRALTGHNNLVQFYDAFEDHENVYIVMDFLDKGSYLLFNFNDYPNGMVTLFNLLIMGNWQAWMQFTCDLCLPS</sequence>
<dbReference type="Proteomes" id="UP001060215">
    <property type="component" value="Chromosome 10"/>
</dbReference>
<organism evidence="1 2">
    <name type="scientific">Camellia lanceoleosa</name>
    <dbReference type="NCBI Taxonomy" id="1840588"/>
    <lineage>
        <taxon>Eukaryota</taxon>
        <taxon>Viridiplantae</taxon>
        <taxon>Streptophyta</taxon>
        <taxon>Embryophyta</taxon>
        <taxon>Tracheophyta</taxon>
        <taxon>Spermatophyta</taxon>
        <taxon>Magnoliopsida</taxon>
        <taxon>eudicotyledons</taxon>
        <taxon>Gunneridae</taxon>
        <taxon>Pentapetalae</taxon>
        <taxon>asterids</taxon>
        <taxon>Ericales</taxon>
        <taxon>Theaceae</taxon>
        <taxon>Camellia</taxon>
    </lineage>
</organism>
<evidence type="ECO:0000313" key="2">
    <source>
        <dbReference type="Proteomes" id="UP001060215"/>
    </source>
</evidence>
<comment type="caution">
    <text evidence="1">The sequence shown here is derived from an EMBL/GenBank/DDBJ whole genome shotgun (WGS) entry which is preliminary data.</text>
</comment>
<gene>
    <name evidence="1" type="ORF">LOK49_LG10G00583</name>
</gene>
<proteinExistence type="predicted"/>